<dbReference type="Proteomes" id="UP000219036">
    <property type="component" value="Unassembled WGS sequence"/>
</dbReference>
<dbReference type="EMBL" id="OBEI01000003">
    <property type="protein sequence ID" value="SNZ07760.1"/>
    <property type="molecule type" value="Genomic_DNA"/>
</dbReference>
<evidence type="ECO:0000313" key="1">
    <source>
        <dbReference type="EMBL" id="SNZ07760.1"/>
    </source>
</evidence>
<dbReference type="OrthoDB" id="14463at2"/>
<organism evidence="1 2">
    <name type="scientific">Persephonella hydrogeniphila</name>
    <dbReference type="NCBI Taxonomy" id="198703"/>
    <lineage>
        <taxon>Bacteria</taxon>
        <taxon>Pseudomonadati</taxon>
        <taxon>Aquificota</taxon>
        <taxon>Aquificia</taxon>
        <taxon>Aquificales</taxon>
        <taxon>Hydrogenothermaceae</taxon>
        <taxon>Persephonella</taxon>
    </lineage>
</organism>
<dbReference type="AlphaFoldDB" id="A0A285NE90"/>
<sequence>MVNPTKLKKLKIVLEKNNTSLKAEEIEEILQHEKNEDLKNFLTGLKHISERHYTEAIKWLQLSNCKDASALIALLAFKVGDMFLYEEYANEKVEKDCIKQLNISIYLSTDTKKIPFSIENIKKLPEII</sequence>
<evidence type="ECO:0000313" key="2">
    <source>
        <dbReference type="Proteomes" id="UP000219036"/>
    </source>
</evidence>
<protein>
    <submittedName>
        <fullName evidence="1">Uncharacterized protein</fullName>
    </submittedName>
</protein>
<accession>A0A285NE90</accession>
<keyword evidence="2" id="KW-1185">Reference proteome</keyword>
<reference evidence="2" key="1">
    <citation type="submission" date="2017-09" db="EMBL/GenBank/DDBJ databases">
        <authorList>
            <person name="Varghese N."/>
            <person name="Submissions S."/>
        </authorList>
    </citation>
    <scope>NUCLEOTIDE SEQUENCE [LARGE SCALE GENOMIC DNA]</scope>
    <source>
        <strain evidence="2">DSM 15103</strain>
    </source>
</reference>
<dbReference type="RefSeq" id="WP_097000181.1">
    <property type="nucleotide sequence ID" value="NZ_OBEI01000003.1"/>
</dbReference>
<proteinExistence type="predicted"/>
<gene>
    <name evidence="1" type="ORF">SAMN06265182_1005</name>
</gene>
<name>A0A285NE90_9AQUI</name>